<organism evidence="2 3">
    <name type="scientific">Mesorhizobium loti R88b</name>
    <dbReference type="NCBI Taxonomy" id="935548"/>
    <lineage>
        <taxon>Bacteria</taxon>
        <taxon>Pseudomonadati</taxon>
        <taxon>Pseudomonadota</taxon>
        <taxon>Alphaproteobacteria</taxon>
        <taxon>Hyphomicrobiales</taxon>
        <taxon>Phyllobacteriaceae</taxon>
        <taxon>Mesorhizobium</taxon>
    </lineage>
</organism>
<feature type="domain" description="Cadherin" evidence="1">
    <location>
        <begin position="1737"/>
        <end position="1820"/>
    </location>
</feature>
<name>A0A6M7X1K4_RHILI</name>
<dbReference type="PANTHER" id="PTHR14139:SF2">
    <property type="entry name" value="CALSYNTENIN-1"/>
    <property type="match status" value="1"/>
</dbReference>
<dbReference type="GO" id="GO:0007156">
    <property type="term" value="P:homophilic cell adhesion via plasma membrane adhesion molecules"/>
    <property type="evidence" value="ECO:0007669"/>
    <property type="project" value="InterPro"/>
</dbReference>
<feature type="domain" description="Cadherin" evidence="1">
    <location>
        <begin position="2787"/>
        <end position="2870"/>
    </location>
</feature>
<feature type="domain" description="Cadherin" evidence="1">
    <location>
        <begin position="2997"/>
        <end position="3080"/>
    </location>
</feature>
<feature type="domain" description="Cadherin" evidence="1">
    <location>
        <begin position="2367"/>
        <end position="2450"/>
    </location>
</feature>
<dbReference type="SMART" id="SM00112">
    <property type="entry name" value="CA"/>
    <property type="match status" value="20"/>
</dbReference>
<dbReference type="SUPFAM" id="SSF51120">
    <property type="entry name" value="beta-Roll"/>
    <property type="match status" value="1"/>
</dbReference>
<accession>A0A6M7X1K4</accession>
<feature type="domain" description="Cadherin" evidence="1">
    <location>
        <begin position="1422"/>
        <end position="1505"/>
    </location>
</feature>
<feature type="domain" description="Cadherin" evidence="1">
    <location>
        <begin position="2052"/>
        <end position="2135"/>
    </location>
</feature>
<dbReference type="InterPro" id="IPR013783">
    <property type="entry name" value="Ig-like_fold"/>
</dbReference>
<dbReference type="InterPro" id="IPR040853">
    <property type="entry name" value="RapA2_cadherin-like"/>
</dbReference>
<dbReference type="GO" id="GO:0005509">
    <property type="term" value="F:calcium ion binding"/>
    <property type="evidence" value="ECO:0007669"/>
    <property type="project" value="InterPro"/>
</dbReference>
<gene>
    <name evidence="2" type="ORF">EB235_34470</name>
</gene>
<protein>
    <recommendedName>
        <fullName evidence="1">Cadherin domain-containing protein</fullName>
    </recommendedName>
</protein>
<dbReference type="Proteomes" id="UP000503017">
    <property type="component" value="Chromosome"/>
</dbReference>
<feature type="domain" description="Cadherin" evidence="1">
    <location>
        <begin position="2262"/>
        <end position="2345"/>
    </location>
</feature>
<dbReference type="InterPro" id="IPR010221">
    <property type="entry name" value="VCBS_dom"/>
</dbReference>
<dbReference type="InterPro" id="IPR011049">
    <property type="entry name" value="Serralysin-like_metalloprot_C"/>
</dbReference>
<feature type="domain" description="Cadherin" evidence="1">
    <location>
        <begin position="1002"/>
        <end position="1085"/>
    </location>
</feature>
<feature type="domain" description="Cadherin" evidence="1">
    <location>
        <begin position="1947"/>
        <end position="2030"/>
    </location>
</feature>
<evidence type="ECO:0000259" key="1">
    <source>
        <dbReference type="SMART" id="SM00112"/>
    </source>
</evidence>
<feature type="domain" description="Cadherin" evidence="1">
    <location>
        <begin position="1317"/>
        <end position="1400"/>
    </location>
</feature>
<dbReference type="RefSeq" id="WP_171878163.1">
    <property type="nucleotide sequence ID" value="NZ_CP033367.1"/>
</dbReference>
<dbReference type="NCBIfam" id="TIGR01965">
    <property type="entry name" value="VCBS_repeat"/>
    <property type="match status" value="36"/>
</dbReference>
<sequence length="4576" mass="460119">MATKIADAGGTTASFSNTPQANDDVFNLTEDTVVLASGSQTIIVLDVMANDQGGNAKSLFSVDDGISASTATKQYAPIDLTTQDVQATGISAWESIGGGVSIRINNGKVEMDLSGYLAAHGFASLQAMGAGDQINETFTYAIKLGGGTLSWASVSVNIQGTNDGAIITAVPGADLTVVEAGGVANGTLNDPNAHGQLVVTDPDVGQNHFQAPPSLQGTYGSFAFDTTTGVWAYTLNQTLADPLSQGQPVTDTLTVKSADGTASYNIVVNITGSNDAPVAIANVNSVKEDTAPNPVSGNVLTNDTDVDTGDTHSVTAVNGSAGNVGANLVGTYGTLHLNSDGTYTYTLNNGLASVQALAAGASVTDVFTYTNADNHGGSSSASLTVTINGTNDAPVAVADINSVKEDTAPNPVSGNVLTNDTDVDTGDTHSVTAVNGSAGNVGANLVGTYGTLHLNSDGTYTYTLNNGLASVQALAAGASVTDVFTYTNADNHGGSSSASLTVTINGTNDAPVAVADINSVKEDTAPNPVSGNVLTNDTDVDTGDTHSVTAVNGSAGNVGANLVGTYGTLHLNSDGTYTYTLNNGLASVQALAAGASVTDVFTYTNADNHGGSSSASLTVTINGTNDAPVAVADINSVKEDTAPNPVSGNVLTNDTDVDTGDTHSVTAVNGSAGNVGANLVGTYGTLHLNSDGTYTYTLNNGLASVQALAAGASVTDVFTYTNADNHGGSSSASLTVTINGTNDAPVAVADINSVKEDTAPNPVSGNVLTNDTDVDTGDTHSVTAVNGSAGNVGANLVGTYGTLHLNSDGTYTYTLNNGLASVQALAAGASVTDVFTYTNADNHGGSSSASLTVTINGTNDAPVAVADINSVKEDTAPNPVSGNVLTNDTDVDTGDTHSVTAVNGSAGNVGANLVGTYGTLHLNSDGTYTYTLNNGLASVQALAAGASVTDVFTYTNADNHGGPSSASLTVTINGTNDGPVITSGVQTGSVTEDTQLTATGQVQASDVDNGATQAYSGDATGTYGSFVVDASTGAWTYTLDNAAHQNLAQGESHTDTFTVTVTDDFGATTTQDVTVTINGTNDGPVITSGVQTGSVTEDTQLTATGQVQASDVDNGATQAYSGDATGTYGSFVVDASTGAWTYTLDNAAHQNLAQGESHTDTFTVTVTDDFGATTTQDVTVTINGTNDGPVITSGVQTGSVTEDTQLTATGQVQASDVDNGATQAYSGDATGTYGSFVVDASTGAWTYTLDNAAHQNLAQGESHTDTFTVTVTDDFGATTTQDVTVTINGTNDGPVITSGVQTGSVTEDTQLTATGQVQASDVDNGATQAYSGDATGTYGSFVVDASTGAWTYTLDNAAHQNLAQGESHTDTFTVTVTDDFGATTTQDVTVTINGTNDGPVITSGVQTGSVTEDTQLTATGQVQASDVDNGATQAYSGDATGTYGSFVVDASTGAWTYTLDNAAHQNLAQGESHTDTFTVTVTDDFGATTTQDVTVTINGTNDGPVITSGVQTGSVTEDTQLTATGQVQASDVDNGATQAYSGDATGTYGSFVVDASTGAWTYTLDNAAHQNLAQGESHTDTFTVTVTDDFGATTTQDVTVTINGTNDGPVITSGVQTGSVTEDTQLTATGQVQASDVDNGATQAYSGDATGTYGSFVVDASTGAWTYTLDNAAHQNLAQGESHTDTFTVTVTDDFGATTTQDVTVTINGTNDGPVITSGVQTGSVTEDTQLTATGQVQASDVDNGATQAYSGDATGTYGSFVVDASTGAWTYTLDNAAHQNLAQGESHTDTFTVTVTDDFGATTTQDVTVTINGTNDGPVITSGVQTGSVTEDTQLTATGQVQASDVDNGATQAYSGDATGTYGSFVVDASTGAWTYTLDNAAHQNLAQGESHTDTFTVTVTDDFGATTTQDVTVTINGTNDGPVITSGVQTGSVTEDTQLTATGQVQASDVDNGATQAYSGDATGTYGSFVVDASTGAWTYTLDNAAHQNLAQGESHTDTFTVTVTDDFGATTTQDVTVTINGTNDGPVITSGVQTGSVTEDTQLTATGQVQASDVDNGATQAYSGDATGTYGSFVVDASTGAWTYTLDNAAHQNLAQGESHTDTFTVTVTDDFGATTTQDVTVTINGTNDGPVITSGVQTGSVTEDTQLTATGQVQASDVDNGATQAYSGDATGTYGSFVVDASTGAWTYTLDNAAHQNLAQGESHTDTFTVTVTDDFGATTTQDVTVTINGTNDGPVITSGVQTGSVTEDTQLTATGQVQASDVDNGATQAYSGDATGTYGSFVVDASTGAWTYTLDNAAHQNLAQGESHTDTFTVTVTDDFGATTTQDVTVTINGTNDGPVITSGVQTGSVTEDTQLTATGQVQASDVDNGATQAYSGDATGTYGSFVVDASTGAWTYTLDNAAHQNLAQGESHTDTFTVTVTDDFGATTTQDVTVTINGTNDGPVITSGVQTGSVTEDTQLTATGQVQASDVDNGATQAYSGDATGTYGSFVVDASTGAWTYTLDNAAHQNLAQGESHTDTFTVTVTDDFGATTTQDVTVTINGTNDGPVITSGVQTGSVTEDTQLTATGQVQASDVDNGATQAYSGDATGTYGSFVVDASTGAWTYTLDNAAHQNLAQGESHTDTFTVTVTDDFGATTTQDVTVTINGTNDGPVITSGVQTGSVTEDTQLTATGQVQASDVDNGATQAYSGDATGTYGSFVVDASTGAWTYTLDNAAHQNLAQGESHTDTFTVTVTDDFGATTTQDVTVTINGTNDGPVITSGVQTGSVTEDTQLTATGQVQASDVDNGATQAYSGDATGTYGSFVVDASTGAWTYTLDNAAHQNLAQGESHTDTFTVTVTDDFGATTTQDVTVTINGTNDGPVITSGVQTGSVTEDTQLTATGQVQASDVDNGATQAYSGDATGTYGSFVVDASTGAWTYTLDNAAHQNLAQGESHTDTFTVTVTDDFGATTTQDVTVTINGTNDGPVITSGVQTGSVTEDTQLTATGQVQASDVDNGATQAYSGDATGTYGSFVVDASTGAWTYTLDNAAHQNLAQGESHTDTFTVTVTDDFGATTTQDVTVTINGTNDAPVAVADINSVKEDTAPNPVSGNVLTNDTDVDTGDTHSVTAVNGSAGNVGANLVGTYGTLHLNSDGTYTYTLNNGLASVQALAAGASVTDVFTYTNADNHGGSSSASLTVTINGTNDAPVAVADINSVKEDTAPNPVSGNVLTNDTDVDTGDTHSVTAVNGSAGNVGANLVGTYGTLHLNSDGTYTYTLNNGLASVQALAAGASVTDVFTYTNADNHGGPSSASLTVTINGTNDAPVAVADINSVKEDTAPNPVSGNVLTNDTDVDTGDTHSVTAVNGSAGNVGANLVGTYGTLHLNSDGTYTYTLNNGLASVQALAAGASVTDVFTYTNADNHGGSSSASLTVTINGTNDAPVAVADINSVKEDTAPNPVSGNVLTNDTDVDTGDTHSVTAVNGSAGNVGANLVGTYGTLHLNSDGTYTYTLNNGLASVQEVSGNVLTNDTDVDTGDTHSVTAVNGSAGNVGANLVGTYGTLHLNSDGTYTYTLNNGLASVQALAAGASVTDVFTYTNADNHGGSSSASLTVTINGTNDAPVAVADINSVKEDTAPNPVSGNVLTNDTDVDTGDTHSVTAVNGSAGNVGANLVGTYGTLHLNSDGTYTYTLNNGLASVQALAAGASVTDVFTYTNADNHGGSSSASLTVTINGTNDAPVAVADINSVKEDTAPNPVSGNVLTNDTDVDTGDTHSVTAVNGSAGNVGANLVGTYGTLHLNSDGTYTYTLNNGLASVQALAAGASVTDVFTYTNADNHGGSSSASLTVTINGTNDAPDIHLVATGTPDTASATLTETNAGLSTSGTLTVTDADVSDTVNSSVTTVVASGTTAGLTSNAAQLLAMLAVSPTSGLAANPADTHNLNWTFNSGTQAFDYLAAGQSLTLTYTVQSTDNNGASDTQTVTVTVNGTDEASNTLISQVVASKQSSNNSPSTAQITFNTTNIHANFVDITSAIHVSNVTNDAFIVAGSGHFDATTQTYSFDVNKGSGNNGSSYSVTIDAGAFSDSVGNTNTSFTKSGLKPAGTSGEPINLALTDPSHEGALITVTVKDVPSGWTIDGATHNADGSWTTQTSDLHGLTVTTPASFTGAAVLDVQMTWINADGTAGTASIADNVEAYAPGSPIFAWSGDDVLTGSHGNDLFVFSQPIGADTVHNFDAAADQIDLIGYNGLADFADLQTHIADDAHGNAMITLGDGQSITLDGVHSDALTGSNFVFDQTPVVNNSGTMTIGDGALLPLSGIINNSGLISLDSTGGDTLLQVIQHGVTLQGGGQILLSDSATNVISGTGPDVTLVNVDNTISGAGQLGGGMLSLDNGGTIIASGSNGLVIDTGGSVVINSGTLEATGSGGLTVAGGLANSGMLWANGGDIVIHGQVTGDGDATIGNLSKLEFGGASSTDVTFGHDAAGTLQLDDSFDYSGRIGGITNDDRLDLHDILFGAGTTAVYQANQDGSGGTLTVSDGTHGAALHLVGSYDANAFKVADDGQGHTVVSYNEFTLTGIGNGAISSDFVV</sequence>
<dbReference type="Pfam" id="PF17803">
    <property type="entry name" value="Cadherin_4"/>
    <property type="match status" value="33"/>
</dbReference>
<feature type="domain" description="Cadherin" evidence="1">
    <location>
        <begin position="2682"/>
        <end position="2765"/>
    </location>
</feature>
<feature type="domain" description="Cadherin" evidence="1">
    <location>
        <begin position="1212"/>
        <end position="1295"/>
    </location>
</feature>
<proteinExistence type="predicted"/>
<dbReference type="EMBL" id="CP033367">
    <property type="protein sequence ID" value="QKD05908.1"/>
    <property type="molecule type" value="Genomic_DNA"/>
</dbReference>
<dbReference type="Gene3D" id="2.60.40.10">
    <property type="entry name" value="Immunoglobulins"/>
    <property type="match status" value="33"/>
</dbReference>
<reference evidence="2 3" key="1">
    <citation type="submission" date="2018-10" db="EMBL/GenBank/DDBJ databases">
        <authorList>
            <person name="Perry B.J."/>
            <person name="Sullivan J.T."/>
            <person name="Murphy R.J.T."/>
            <person name="Ramsay J.P."/>
            <person name="Ronson C.W."/>
        </authorList>
    </citation>
    <scope>NUCLEOTIDE SEQUENCE [LARGE SCALE GENOMIC DNA]</scope>
    <source>
        <strain evidence="2 3">R88b</strain>
    </source>
</reference>
<feature type="domain" description="Cadherin" evidence="1">
    <location>
        <begin position="1842"/>
        <end position="1925"/>
    </location>
</feature>
<evidence type="ECO:0000313" key="3">
    <source>
        <dbReference type="Proteomes" id="UP000503017"/>
    </source>
</evidence>
<feature type="domain" description="Cadherin" evidence="1">
    <location>
        <begin position="1107"/>
        <end position="1190"/>
    </location>
</feature>
<feature type="domain" description="Cadherin" evidence="1">
    <location>
        <begin position="2577"/>
        <end position="2660"/>
    </location>
</feature>
<dbReference type="InterPro" id="IPR002126">
    <property type="entry name" value="Cadherin-like_dom"/>
</dbReference>
<dbReference type="GO" id="GO:0016020">
    <property type="term" value="C:membrane"/>
    <property type="evidence" value="ECO:0007669"/>
    <property type="project" value="InterPro"/>
</dbReference>
<feature type="domain" description="Cadherin" evidence="1">
    <location>
        <begin position="1527"/>
        <end position="1610"/>
    </location>
</feature>
<feature type="domain" description="Cadherin" evidence="1">
    <location>
        <begin position="2892"/>
        <end position="2975"/>
    </location>
</feature>
<evidence type="ECO:0000313" key="2">
    <source>
        <dbReference type="EMBL" id="QKD05908.1"/>
    </source>
</evidence>
<feature type="domain" description="Cadherin" evidence="1">
    <location>
        <begin position="2472"/>
        <end position="2555"/>
    </location>
</feature>
<dbReference type="PANTHER" id="PTHR14139">
    <property type="entry name" value="CALSYNTENIN"/>
    <property type="match status" value="1"/>
</dbReference>
<feature type="domain" description="Cadherin" evidence="1">
    <location>
        <begin position="1632"/>
        <end position="1715"/>
    </location>
</feature>
<feature type="domain" description="Cadherin" evidence="1">
    <location>
        <begin position="2157"/>
        <end position="2240"/>
    </location>
</feature>